<dbReference type="Proteomes" id="UP000735302">
    <property type="component" value="Unassembled WGS sequence"/>
</dbReference>
<name>A0AAV4DLV2_9GAST</name>
<reference evidence="1 2" key="1">
    <citation type="journal article" date="2021" name="Elife">
        <title>Chloroplast acquisition without the gene transfer in kleptoplastic sea slugs, Plakobranchus ocellatus.</title>
        <authorList>
            <person name="Maeda T."/>
            <person name="Takahashi S."/>
            <person name="Yoshida T."/>
            <person name="Shimamura S."/>
            <person name="Takaki Y."/>
            <person name="Nagai Y."/>
            <person name="Toyoda A."/>
            <person name="Suzuki Y."/>
            <person name="Arimoto A."/>
            <person name="Ishii H."/>
            <person name="Satoh N."/>
            <person name="Nishiyama T."/>
            <person name="Hasebe M."/>
            <person name="Maruyama T."/>
            <person name="Minagawa J."/>
            <person name="Obokata J."/>
            <person name="Shigenobu S."/>
        </authorList>
    </citation>
    <scope>NUCLEOTIDE SEQUENCE [LARGE SCALE GENOMIC DNA]</scope>
</reference>
<accession>A0AAV4DLV2</accession>
<keyword evidence="2" id="KW-1185">Reference proteome</keyword>
<evidence type="ECO:0000313" key="2">
    <source>
        <dbReference type="Proteomes" id="UP000735302"/>
    </source>
</evidence>
<evidence type="ECO:0008006" key="3">
    <source>
        <dbReference type="Google" id="ProtNLM"/>
    </source>
</evidence>
<dbReference type="AlphaFoldDB" id="A0AAV4DLV2"/>
<comment type="caution">
    <text evidence="1">The sequence shown here is derived from an EMBL/GenBank/DDBJ whole genome shotgun (WGS) entry which is preliminary data.</text>
</comment>
<proteinExistence type="predicted"/>
<evidence type="ECO:0000313" key="1">
    <source>
        <dbReference type="EMBL" id="GFO45159.1"/>
    </source>
</evidence>
<protein>
    <recommendedName>
        <fullName evidence="3">RNase H type-1 domain-containing protein</fullName>
    </recommendedName>
</protein>
<dbReference type="EMBL" id="BLXT01008015">
    <property type="protein sequence ID" value="GFO45159.1"/>
    <property type="molecule type" value="Genomic_DNA"/>
</dbReference>
<gene>
    <name evidence="1" type="ORF">PoB_007166400</name>
</gene>
<sequence length="149" mass="16846">MVMSFVYPNTLDFEINPKGIENKKCPRLPKVRSTISANKASRSGFIERDQPLTQFKKTGMAGVHNEKPNDTTEKHPFRIDLHCFNYKAEAAALERAVSLAKNSPDTVTSQIVFLTDATSVLQTLQMPNKEAQCNNAPQKRLFKRRHASR</sequence>
<organism evidence="1 2">
    <name type="scientific">Plakobranchus ocellatus</name>
    <dbReference type="NCBI Taxonomy" id="259542"/>
    <lineage>
        <taxon>Eukaryota</taxon>
        <taxon>Metazoa</taxon>
        <taxon>Spiralia</taxon>
        <taxon>Lophotrochozoa</taxon>
        <taxon>Mollusca</taxon>
        <taxon>Gastropoda</taxon>
        <taxon>Heterobranchia</taxon>
        <taxon>Euthyneura</taxon>
        <taxon>Panpulmonata</taxon>
        <taxon>Sacoglossa</taxon>
        <taxon>Placobranchoidea</taxon>
        <taxon>Plakobranchidae</taxon>
        <taxon>Plakobranchus</taxon>
    </lineage>
</organism>